<reference evidence="3" key="1">
    <citation type="journal article" date="2019" name="Int. J. Syst. Evol. Microbiol.">
        <title>The Global Catalogue of Microorganisms (GCM) 10K type strain sequencing project: providing services to taxonomists for standard genome sequencing and annotation.</title>
        <authorList>
            <consortium name="The Broad Institute Genomics Platform"/>
            <consortium name="The Broad Institute Genome Sequencing Center for Infectious Disease"/>
            <person name="Wu L."/>
            <person name="Ma J."/>
        </authorList>
    </citation>
    <scope>NUCLEOTIDE SEQUENCE [LARGE SCALE GENOMIC DNA]</scope>
    <source>
        <strain evidence="3">CGMCC 1.15197</strain>
    </source>
</reference>
<dbReference type="EMBL" id="BMHT01000009">
    <property type="protein sequence ID" value="GGF26047.1"/>
    <property type="molecule type" value="Genomic_DNA"/>
</dbReference>
<gene>
    <name evidence="2" type="ORF">GCM10011383_41980</name>
</gene>
<dbReference type="Proteomes" id="UP000632273">
    <property type="component" value="Unassembled WGS sequence"/>
</dbReference>
<accession>A0ABQ1UV64</accession>
<comment type="caution">
    <text evidence="2">The sequence shown here is derived from an EMBL/GenBank/DDBJ whole genome shotgun (WGS) entry which is preliminary data.</text>
</comment>
<organism evidence="2 3">
    <name type="scientific">Hymenobacter cavernae</name>
    <dbReference type="NCBI Taxonomy" id="2044852"/>
    <lineage>
        <taxon>Bacteria</taxon>
        <taxon>Pseudomonadati</taxon>
        <taxon>Bacteroidota</taxon>
        <taxon>Cytophagia</taxon>
        <taxon>Cytophagales</taxon>
        <taxon>Hymenobacteraceae</taxon>
        <taxon>Hymenobacter</taxon>
    </lineage>
</organism>
<evidence type="ECO:0000256" key="1">
    <source>
        <dbReference type="SAM" id="MobiDB-lite"/>
    </source>
</evidence>
<dbReference type="PANTHER" id="PTHR30441:SF8">
    <property type="entry name" value="DUF748 DOMAIN-CONTAINING PROTEIN"/>
    <property type="match status" value="1"/>
</dbReference>
<evidence type="ECO:0000313" key="3">
    <source>
        <dbReference type="Proteomes" id="UP000632273"/>
    </source>
</evidence>
<dbReference type="PANTHER" id="PTHR30441">
    <property type="entry name" value="DUF748 DOMAIN-CONTAINING PROTEIN"/>
    <property type="match status" value="1"/>
</dbReference>
<evidence type="ECO:0008006" key="4">
    <source>
        <dbReference type="Google" id="ProtNLM"/>
    </source>
</evidence>
<name>A0ABQ1UV64_9BACT</name>
<proteinExistence type="predicted"/>
<dbReference type="InterPro" id="IPR052894">
    <property type="entry name" value="AsmA-related"/>
</dbReference>
<feature type="region of interest" description="Disordered" evidence="1">
    <location>
        <begin position="551"/>
        <end position="572"/>
    </location>
</feature>
<sequence length="1101" mass="122713">MQPELAAYFMKWFSFRRLLGLGFLLVVLTLGLAAWFIGSAYGRRYLEQLVRGRVSRSSDLVLAPFEIEFSPWHDFPHLTASLHHLRLTDTTYQQPQLVFGVGRADMRLELGSLLRGRARVSRLIVTDVDFRERVDSLGHSWGLHGKRKGQKHSTSPDLTLVLDSLIVNNYHMQSRNEYAHSSFAASARQARLSVRIQQGVLQARGTIDGQINYLGSSDDPLFKQEPVQAWVNYTFNFEKRQGVFSNTRATLNGDTIQVSGTHTSTDNRRAGTRMNLRFEGEQPLMEVLHKALPPSLQSYLAGATSPSKAHIIYTIAGLNGPTISTRNVLRFKLRGARLFWPDSTRRINHWDLAGTYDNGPGHTSRTTFLNLDHCRLYTSAGQLNIALLLRDFDRPFVDGHLRGSTELPELAAVVSPGLWRARHGTAQLDVRLHGLLPPPPGRRTAVSRQPSLSVRGAVTLRDASFVLLDRGADMSGLNVRIGLRDSIWRLSDASGVLDKMGFRAGATTVNLLDYLTGQKPVTHITGHFAVDELRVTRLRELLRPRPLATRPAATPALARKRNRAKQANRTANLGSSLFPPGLRLNVALRCDQLLLPTDTLRHLAVTVRHDGKRVELSNLAGQVWGGQVRGQVSWPTDTTHQVAPVNFQLGVQFATINYQRLLAKMARPPQRSAKAPASPALRELLLAANGQIICTINHVQLPGGEQLRSLKMRFDKQENVLRMPYLDFGTTRGGTGHATASAQVAGTHLQAADASLDLRYATLDVQELLKLLASLDPDDNATPAPVATAKPEQNANKAARLLADGLLTARVRVQADEVHYAAIKGHDFRLVSRLRDGAARLEDCSLKAFQGQIQLRGFMRTNAGRHHHPLHVQVLLDAIQLPELFAAATTMGLNVMNSDNVRGSMHCAADLRTDLNAEFLPDFNQTLGYLRTDIRNLELIEVDALTQALRFLKAERTDHLYFEPVSTRFVLDRGQLLIPSLNLNSNLTDLHISGRYGLDGRSNLYVGLNPLQALFSNNDKRIARIQSGEATRRPDRPLTYVNLRRTAPDAKYGVRLFKKDEQRAQQAALRQQCQRLLLTQRLDTTLRLLRSDAPAVMQRQQ</sequence>
<protein>
    <recommendedName>
        <fullName evidence="4">AsmA-like C-terminal domain-containing protein</fullName>
    </recommendedName>
</protein>
<keyword evidence="3" id="KW-1185">Reference proteome</keyword>
<evidence type="ECO:0000313" key="2">
    <source>
        <dbReference type="EMBL" id="GGF26047.1"/>
    </source>
</evidence>